<dbReference type="InterPro" id="IPR036291">
    <property type="entry name" value="NAD(P)-bd_dom_sf"/>
</dbReference>
<dbReference type="CDD" id="cd08283">
    <property type="entry name" value="FDH_like_1"/>
    <property type="match status" value="1"/>
</dbReference>
<evidence type="ECO:0000256" key="3">
    <source>
        <dbReference type="ARBA" id="ARBA00022833"/>
    </source>
</evidence>
<proteinExistence type="inferred from homology"/>
<evidence type="ECO:0000256" key="1">
    <source>
        <dbReference type="ARBA" id="ARBA00001947"/>
    </source>
</evidence>
<name>A0ABT4S4D1_9ACTN</name>
<evidence type="ECO:0000313" key="9">
    <source>
        <dbReference type="Proteomes" id="UP001144036"/>
    </source>
</evidence>
<dbReference type="PROSITE" id="PS00059">
    <property type="entry name" value="ADH_ZINC"/>
    <property type="match status" value="1"/>
</dbReference>
<comment type="cofactor">
    <cofactor evidence="1 5">
        <name>Zn(2+)</name>
        <dbReference type="ChEBI" id="CHEBI:29105"/>
    </cofactor>
</comment>
<dbReference type="Gene3D" id="3.90.180.10">
    <property type="entry name" value="Medium-chain alcohol dehydrogenases, catalytic domain"/>
    <property type="match status" value="1"/>
</dbReference>
<comment type="similarity">
    <text evidence="5">Belongs to the zinc-containing alcohol dehydrogenase family.</text>
</comment>
<dbReference type="InterPro" id="IPR011032">
    <property type="entry name" value="GroES-like_sf"/>
</dbReference>
<dbReference type="SUPFAM" id="SSF51735">
    <property type="entry name" value="NAD(P)-binding Rossmann-fold domains"/>
    <property type="match status" value="1"/>
</dbReference>
<dbReference type="Gene3D" id="3.40.50.720">
    <property type="entry name" value="NAD(P)-binding Rossmann-like Domain"/>
    <property type="match status" value="1"/>
</dbReference>
<sequence length="397" mass="42006">MKALCWTGVNEVSVEEVPDPAILNRQDAVIKVIASSVCGSDLHLLDGYVPTMAAGDVLGHEFVGEVVEVGPDVRERRVGERVTVCSIIGCGGCHYCKQGLWSLCDNTNPNPGFLEKLNGHATAGIFGYSHAMGGFAGSHAEYVRVPYADVNAFPVPDGVPDAGAVFASDAVPTGWMGADLGEVGPGDVVAVWGCGGVGQMAALASLRMGAERVIAIDRFPERLAMAAAVGAETLDYERVDVLDALKELTGGRGPDVCIEAVGMESHGTGAQYAYDRAKQALRLETDRGLSLRQAIHACRKGGTVSVLGVFLGLVDKFPMGAVMNKGLTLRGAQQHGHRYIPMILDLMSRGEIDASPLLTHPLSLEDGPKGYELFKRKEDGCVRAVFHPDVRPGTEAP</sequence>
<accession>A0ABT4S4D1</accession>
<evidence type="ECO:0000259" key="6">
    <source>
        <dbReference type="Pfam" id="PF00107"/>
    </source>
</evidence>
<evidence type="ECO:0000313" key="8">
    <source>
        <dbReference type="EMBL" id="MDA0632054.1"/>
    </source>
</evidence>
<organism evidence="8 9">
    <name type="scientific">Nonomuraea corallina</name>
    <dbReference type="NCBI Taxonomy" id="2989783"/>
    <lineage>
        <taxon>Bacteria</taxon>
        <taxon>Bacillati</taxon>
        <taxon>Actinomycetota</taxon>
        <taxon>Actinomycetes</taxon>
        <taxon>Streptosporangiales</taxon>
        <taxon>Streptosporangiaceae</taxon>
        <taxon>Nonomuraea</taxon>
    </lineage>
</organism>
<dbReference type="EMBL" id="JAPNNL010000003">
    <property type="protein sequence ID" value="MDA0632054.1"/>
    <property type="molecule type" value="Genomic_DNA"/>
</dbReference>
<dbReference type="Proteomes" id="UP001144036">
    <property type="component" value="Unassembled WGS sequence"/>
</dbReference>
<evidence type="ECO:0000256" key="4">
    <source>
        <dbReference type="ARBA" id="ARBA00023002"/>
    </source>
</evidence>
<dbReference type="Pfam" id="PF08240">
    <property type="entry name" value="ADH_N"/>
    <property type="match status" value="1"/>
</dbReference>
<gene>
    <name evidence="8" type="ORF">OUY22_01395</name>
</gene>
<evidence type="ECO:0000256" key="2">
    <source>
        <dbReference type="ARBA" id="ARBA00022723"/>
    </source>
</evidence>
<evidence type="ECO:0000256" key="5">
    <source>
        <dbReference type="RuleBase" id="RU361277"/>
    </source>
</evidence>
<dbReference type="InterPro" id="IPR013149">
    <property type="entry name" value="ADH-like_C"/>
</dbReference>
<keyword evidence="2 5" id="KW-0479">Metal-binding</keyword>
<protein>
    <submittedName>
        <fullName evidence="8">Glutathione-dependent formaldehyde dehydrogenase</fullName>
    </submittedName>
</protein>
<evidence type="ECO:0000259" key="7">
    <source>
        <dbReference type="Pfam" id="PF08240"/>
    </source>
</evidence>
<feature type="domain" description="Alcohol dehydrogenase-like C-terminal" evidence="6">
    <location>
        <begin position="196"/>
        <end position="264"/>
    </location>
</feature>
<dbReference type="SUPFAM" id="SSF50129">
    <property type="entry name" value="GroES-like"/>
    <property type="match status" value="1"/>
</dbReference>
<dbReference type="Pfam" id="PF00107">
    <property type="entry name" value="ADH_zinc_N"/>
    <property type="match status" value="1"/>
</dbReference>
<dbReference type="InterPro" id="IPR002328">
    <property type="entry name" value="ADH_Zn_CS"/>
</dbReference>
<dbReference type="PANTHER" id="PTHR42813">
    <property type="entry name" value="ZINC-TYPE ALCOHOL DEHYDROGENASE-LIKE"/>
    <property type="match status" value="1"/>
</dbReference>
<dbReference type="InterPro" id="IPR013154">
    <property type="entry name" value="ADH-like_N"/>
</dbReference>
<dbReference type="RefSeq" id="WP_270152832.1">
    <property type="nucleotide sequence ID" value="NZ_JAPNNL010000003.1"/>
</dbReference>
<keyword evidence="4" id="KW-0560">Oxidoreductase</keyword>
<feature type="domain" description="Alcohol dehydrogenase-like N-terminal" evidence="7">
    <location>
        <begin position="26"/>
        <end position="154"/>
    </location>
</feature>
<keyword evidence="9" id="KW-1185">Reference proteome</keyword>
<reference evidence="8" key="1">
    <citation type="submission" date="2022-11" db="EMBL/GenBank/DDBJ databases">
        <title>Nonomuraea corallina sp. nov., a new species of the genus Nonomuraea isolated from sea side sediment in Thai sea.</title>
        <authorList>
            <person name="Ngamcharungchit C."/>
            <person name="Matsumoto A."/>
            <person name="Suriyachadkun C."/>
            <person name="Panbangred W."/>
            <person name="Inahashi Y."/>
            <person name="Intra B."/>
        </authorList>
    </citation>
    <scope>NUCLEOTIDE SEQUENCE</scope>
    <source>
        <strain evidence="8">MCN248</strain>
    </source>
</reference>
<comment type="caution">
    <text evidence="8">The sequence shown here is derived from an EMBL/GenBank/DDBJ whole genome shotgun (WGS) entry which is preliminary data.</text>
</comment>
<dbReference type="PANTHER" id="PTHR42813:SF2">
    <property type="entry name" value="DEHYDROGENASE, ZINC-CONTAINING, PUTATIVE (AFU_ORTHOLOGUE AFUA_2G02810)-RELATED"/>
    <property type="match status" value="1"/>
</dbReference>
<keyword evidence="3 5" id="KW-0862">Zinc</keyword>